<evidence type="ECO:0000313" key="8">
    <source>
        <dbReference type="Proteomes" id="UP000677668"/>
    </source>
</evidence>
<proteinExistence type="predicted"/>
<feature type="transmembrane region" description="Helical" evidence="6">
    <location>
        <begin position="159"/>
        <end position="179"/>
    </location>
</feature>
<keyword evidence="5 6" id="KW-0472">Membrane</keyword>
<evidence type="ECO:0000313" key="7">
    <source>
        <dbReference type="EMBL" id="QUV95125.1"/>
    </source>
</evidence>
<keyword evidence="2" id="KW-1003">Cell membrane</keyword>
<feature type="transmembrane region" description="Helical" evidence="6">
    <location>
        <begin position="20"/>
        <end position="45"/>
    </location>
</feature>
<reference evidence="7 8" key="1">
    <citation type="submission" date="2021-03" db="EMBL/GenBank/DDBJ databases">
        <title>Genomic and phenotypic characterization of Chloracidobacterium isolates provides evidence for multiple species.</title>
        <authorList>
            <person name="Saini M.K."/>
            <person name="Costas A.M.G."/>
            <person name="Tank M."/>
            <person name="Bryant D.A."/>
        </authorList>
    </citation>
    <scope>NUCLEOTIDE SEQUENCE [LARGE SCALE GENOMIC DNA]</scope>
    <source>
        <strain evidence="7 8">N</strain>
    </source>
</reference>
<feature type="transmembrane region" description="Helical" evidence="6">
    <location>
        <begin position="52"/>
        <end position="73"/>
    </location>
</feature>
<comment type="subcellular location">
    <subcellularLocation>
        <location evidence="1">Cell membrane</location>
        <topology evidence="1">Multi-pass membrane protein</topology>
    </subcellularLocation>
</comment>
<dbReference type="PANTHER" id="PTHR39087:SF2">
    <property type="entry name" value="UPF0104 MEMBRANE PROTEIN MJ1595"/>
    <property type="match status" value="1"/>
</dbReference>
<feature type="transmembrane region" description="Helical" evidence="6">
    <location>
        <begin position="235"/>
        <end position="255"/>
    </location>
</feature>
<name>A0ABX8B2A1_9BACT</name>
<organism evidence="7 8">
    <name type="scientific">Chloracidobacterium sp. N</name>
    <dbReference type="NCBI Taxonomy" id="2821540"/>
    <lineage>
        <taxon>Bacteria</taxon>
        <taxon>Pseudomonadati</taxon>
        <taxon>Acidobacteriota</taxon>
        <taxon>Terriglobia</taxon>
        <taxon>Terriglobales</taxon>
        <taxon>Acidobacteriaceae</taxon>
        <taxon>Chloracidobacterium</taxon>
        <taxon>Chloracidobacterium aggregatum</taxon>
    </lineage>
</organism>
<keyword evidence="3 6" id="KW-0812">Transmembrane</keyword>
<keyword evidence="4 6" id="KW-1133">Transmembrane helix</keyword>
<dbReference type="InterPro" id="IPR022791">
    <property type="entry name" value="L-PG_synthase/AglD"/>
</dbReference>
<gene>
    <name evidence="7" type="ORF">J8C05_13965</name>
</gene>
<dbReference type="PANTHER" id="PTHR39087">
    <property type="entry name" value="UPF0104 MEMBRANE PROTEIN MJ1595"/>
    <property type="match status" value="1"/>
</dbReference>
<accession>A0ABX8B2A1</accession>
<protein>
    <submittedName>
        <fullName evidence="7">Flippase-like domain-containing protein</fullName>
    </submittedName>
</protein>
<evidence type="ECO:0000256" key="6">
    <source>
        <dbReference type="SAM" id="Phobius"/>
    </source>
</evidence>
<evidence type="ECO:0000256" key="1">
    <source>
        <dbReference type="ARBA" id="ARBA00004651"/>
    </source>
</evidence>
<evidence type="ECO:0000256" key="5">
    <source>
        <dbReference type="ARBA" id="ARBA00023136"/>
    </source>
</evidence>
<evidence type="ECO:0000256" key="4">
    <source>
        <dbReference type="ARBA" id="ARBA00022989"/>
    </source>
</evidence>
<dbReference type="Pfam" id="PF03706">
    <property type="entry name" value="LPG_synthase_TM"/>
    <property type="match status" value="1"/>
</dbReference>
<feature type="transmembrane region" description="Helical" evidence="6">
    <location>
        <begin position="134"/>
        <end position="153"/>
    </location>
</feature>
<feature type="transmembrane region" description="Helical" evidence="6">
    <location>
        <begin position="207"/>
        <end position="229"/>
    </location>
</feature>
<dbReference type="Proteomes" id="UP000677668">
    <property type="component" value="Chromosome 2"/>
</dbReference>
<dbReference type="RefSeq" id="WP_211423365.1">
    <property type="nucleotide sequence ID" value="NZ_CP072643.1"/>
</dbReference>
<sequence length="335" mass="35417">MTTTTAMPDGRPPRRWWTVVRWLFLLALVVFLARSGHLGGVLAALRRAERHWIALALLLGGIMLVIRAAKWWVLLRRVLPGLPVAYAWRSLLGGMALGLLTPGRIGEVGRAAAFPPGARLAVGGLFLVDRSADVAAIAMAAGFGTAAVAPAAWRGWLVLAGLSAGGLVLALPAVVPVVLRWERLPEPVRTRLATLAAAFAALRRRDVAVNLLASIVLMALDVVSLYVLACAFEPVAFAAVAFAFPWILLTNLVPITPAGLGVREGTAAALLHTCGVQVATAVNATLLLFVINSVLPALFGWRYLGQHTPVSSGYQLEKPIGGAEASPTPPTAYRH</sequence>
<keyword evidence="8" id="KW-1185">Reference proteome</keyword>
<evidence type="ECO:0000256" key="2">
    <source>
        <dbReference type="ARBA" id="ARBA00022475"/>
    </source>
</evidence>
<evidence type="ECO:0000256" key="3">
    <source>
        <dbReference type="ARBA" id="ARBA00022692"/>
    </source>
</evidence>
<dbReference type="EMBL" id="CP072643">
    <property type="protein sequence ID" value="QUV95125.1"/>
    <property type="molecule type" value="Genomic_DNA"/>
</dbReference>